<evidence type="ECO:0008006" key="3">
    <source>
        <dbReference type="Google" id="ProtNLM"/>
    </source>
</evidence>
<protein>
    <recommendedName>
        <fullName evidence="3">Lipocalin-like domain-containing protein</fullName>
    </recommendedName>
</protein>
<dbReference type="EMBL" id="CP022684">
    <property type="protein sequence ID" value="AUM12374.1"/>
    <property type="molecule type" value="Genomic_DNA"/>
</dbReference>
<accession>A0A2K9LNK6</accession>
<dbReference type="OrthoDB" id="6177861at2"/>
<dbReference type="RefSeq" id="WP_101893715.1">
    <property type="nucleotide sequence ID" value="NZ_CP022684.1"/>
</dbReference>
<evidence type="ECO:0000313" key="1">
    <source>
        <dbReference type="EMBL" id="AUM12374.1"/>
    </source>
</evidence>
<dbReference type="Proteomes" id="UP000235116">
    <property type="component" value="Chromosome"/>
</dbReference>
<gene>
    <name evidence="1" type="ORF">Kalk_08075</name>
</gene>
<dbReference type="AlphaFoldDB" id="A0A2K9LNK6"/>
<reference evidence="2" key="1">
    <citation type="submission" date="2017-08" db="EMBL/GenBank/DDBJ databases">
        <title>Direct submision.</title>
        <authorList>
            <person name="Kim S.-J."/>
            <person name="Rhee S.-K."/>
        </authorList>
    </citation>
    <scope>NUCLEOTIDE SEQUENCE [LARGE SCALE GENOMIC DNA]</scope>
    <source>
        <strain evidence="2">GI5</strain>
    </source>
</reference>
<proteinExistence type="predicted"/>
<dbReference type="KEGG" id="kak:Kalk_08075"/>
<name>A0A2K9LNK6_9GAMM</name>
<evidence type="ECO:0000313" key="2">
    <source>
        <dbReference type="Proteomes" id="UP000235116"/>
    </source>
</evidence>
<keyword evidence="2" id="KW-1185">Reference proteome</keyword>
<organism evidence="1 2">
    <name type="scientific">Ketobacter alkanivorans</name>
    <dbReference type="NCBI Taxonomy" id="1917421"/>
    <lineage>
        <taxon>Bacteria</taxon>
        <taxon>Pseudomonadati</taxon>
        <taxon>Pseudomonadota</taxon>
        <taxon>Gammaproteobacteria</taxon>
        <taxon>Pseudomonadales</taxon>
        <taxon>Ketobacteraceae</taxon>
        <taxon>Ketobacter</taxon>
    </lineage>
</organism>
<sequence>MSKVIDCSWDFVVKAPGGKEEKSVVTLKSDGATLTGTMNSEEYGVQEIEDGKFDGETLTWKSKTTKPMKLTLKYTATVDDANNMKGFIKVAMAKLKFSGTPIQA</sequence>